<sequence length="270" mass="29131">MISFFRNLVGVKTDQAVQGAVEALVRWDPKAATEAELRTMEQHLDQLGRQVAEARQAYDRERREAETITQLSRQRMAAAEQLQQRLAGEADQARKADLERSLGTLVGMLEQMAPEVDREAQDAEDAGQFLKMLEDTYAQAGQKLKSARDALNRAQRDMTRAEQQRDVAERRAEGARQAAGLSSATSGLSVALKAMQDNAARNLAVAEAANAKAKLLAPSKPEQDDPNIAAAMAAASGKALPPTNLGDRLAALQQRLPAGLPRQLAGPGQG</sequence>
<feature type="region of interest" description="Disordered" evidence="2">
    <location>
        <begin position="216"/>
        <end position="245"/>
    </location>
</feature>
<gene>
    <name evidence="3" type="ORF">QWZ14_19275</name>
</gene>
<protein>
    <recommendedName>
        <fullName evidence="5">PspA/IM30 family protein</fullName>
    </recommendedName>
</protein>
<feature type="coiled-coil region" evidence="1">
    <location>
        <begin position="30"/>
        <end position="99"/>
    </location>
</feature>
<evidence type="ECO:0000313" key="4">
    <source>
        <dbReference type="Proteomes" id="UP001529369"/>
    </source>
</evidence>
<evidence type="ECO:0000256" key="1">
    <source>
        <dbReference type="SAM" id="Coils"/>
    </source>
</evidence>
<feature type="coiled-coil region" evidence="1">
    <location>
        <begin position="130"/>
        <end position="178"/>
    </location>
</feature>
<reference evidence="4" key="1">
    <citation type="journal article" date="2019" name="Int. J. Syst. Evol. Microbiol.">
        <title>The Global Catalogue of Microorganisms (GCM) 10K type strain sequencing project: providing services to taxonomists for standard genome sequencing and annotation.</title>
        <authorList>
            <consortium name="The Broad Institute Genomics Platform"/>
            <consortium name="The Broad Institute Genome Sequencing Center for Infectious Disease"/>
            <person name="Wu L."/>
            <person name="Ma J."/>
        </authorList>
    </citation>
    <scope>NUCLEOTIDE SEQUENCE [LARGE SCALE GENOMIC DNA]</scope>
    <source>
        <strain evidence="4">CECT 7131</strain>
    </source>
</reference>
<dbReference type="EMBL" id="JAUFPN010000178">
    <property type="protein sequence ID" value="MDN3566519.1"/>
    <property type="molecule type" value="Genomic_DNA"/>
</dbReference>
<dbReference type="Proteomes" id="UP001529369">
    <property type="component" value="Unassembled WGS sequence"/>
</dbReference>
<proteinExistence type="predicted"/>
<dbReference type="RefSeq" id="WP_290318446.1">
    <property type="nucleotide sequence ID" value="NZ_JAUFPN010000178.1"/>
</dbReference>
<evidence type="ECO:0000313" key="3">
    <source>
        <dbReference type="EMBL" id="MDN3566519.1"/>
    </source>
</evidence>
<evidence type="ECO:0000256" key="2">
    <source>
        <dbReference type="SAM" id="MobiDB-lite"/>
    </source>
</evidence>
<organism evidence="3 4">
    <name type="scientific">Paeniroseomonas aquatica</name>
    <dbReference type="NCBI Taxonomy" id="373043"/>
    <lineage>
        <taxon>Bacteria</taxon>
        <taxon>Pseudomonadati</taxon>
        <taxon>Pseudomonadota</taxon>
        <taxon>Alphaproteobacteria</taxon>
        <taxon>Acetobacterales</taxon>
        <taxon>Acetobacteraceae</taxon>
        <taxon>Paeniroseomonas</taxon>
    </lineage>
</organism>
<accession>A0ABT8AB15</accession>
<name>A0ABT8AB15_9PROT</name>
<keyword evidence="4" id="KW-1185">Reference proteome</keyword>
<keyword evidence="1" id="KW-0175">Coiled coil</keyword>
<evidence type="ECO:0008006" key="5">
    <source>
        <dbReference type="Google" id="ProtNLM"/>
    </source>
</evidence>
<comment type="caution">
    <text evidence="3">The sequence shown here is derived from an EMBL/GenBank/DDBJ whole genome shotgun (WGS) entry which is preliminary data.</text>
</comment>